<proteinExistence type="inferred from homology"/>
<dbReference type="HAMAP" id="MF_01925">
    <property type="entry name" value="P5C_reductase"/>
    <property type="match status" value="1"/>
</dbReference>
<evidence type="ECO:0000256" key="2">
    <source>
        <dbReference type="ARBA" id="ARBA00022857"/>
    </source>
</evidence>
<name>A0A3B1ACX8_9ZZZZ</name>
<dbReference type="NCBIfam" id="TIGR00112">
    <property type="entry name" value="proC"/>
    <property type="match status" value="1"/>
</dbReference>
<evidence type="ECO:0000256" key="3">
    <source>
        <dbReference type="ARBA" id="ARBA00023002"/>
    </source>
</evidence>
<protein>
    <submittedName>
        <fullName evidence="6">Pyrroline-5-carboxylate reductase</fullName>
        <ecNumber evidence="6">1.5.1.2</ecNumber>
    </submittedName>
</protein>
<sequence>MAEINSSPTNTSFSVGFIGGGNMARSIIGGLTAGTKSSIKLQVYDQSTDTLTELANHFDITPATSNQQIVEQCDVVVLAVKPQVMQSVLSALDANQTQAVFLSIAAGLKISSLAKWLDSEVAIIRAMPNTPALVQCGASGLYANQQVSVQQKEYADIVMQATGIALWVDSEDLLDSVTALSGSGPAYFFLVMEAMQAAAEKLGLNTETAKQLTLQTALGAATLASQSSDSPATLRQRVTSPGGTTEQAINTLVDNQLIEIFGKAMQAAYDRSKQLAVELDQK</sequence>
<dbReference type="GO" id="GO:0004735">
    <property type="term" value="F:pyrroline-5-carboxylate reductase activity"/>
    <property type="evidence" value="ECO:0007669"/>
    <property type="project" value="UniProtKB-EC"/>
</dbReference>
<dbReference type="SUPFAM" id="SSF51735">
    <property type="entry name" value="NAD(P)-binding Rossmann-fold domains"/>
    <property type="match status" value="1"/>
</dbReference>
<evidence type="ECO:0000259" key="4">
    <source>
        <dbReference type="Pfam" id="PF03807"/>
    </source>
</evidence>
<dbReference type="InterPro" id="IPR000304">
    <property type="entry name" value="Pyrroline-COOH_reductase"/>
</dbReference>
<dbReference type="Pfam" id="PF03807">
    <property type="entry name" value="F420_oxidored"/>
    <property type="match status" value="1"/>
</dbReference>
<dbReference type="FunFam" id="1.10.3730.10:FF:000001">
    <property type="entry name" value="Pyrroline-5-carboxylate reductase"/>
    <property type="match status" value="1"/>
</dbReference>
<evidence type="ECO:0000259" key="5">
    <source>
        <dbReference type="Pfam" id="PF14748"/>
    </source>
</evidence>
<dbReference type="InterPro" id="IPR028939">
    <property type="entry name" value="P5C_Rdtase_cat_N"/>
</dbReference>
<dbReference type="PANTHER" id="PTHR11645:SF0">
    <property type="entry name" value="PYRROLINE-5-CARBOXYLATE REDUCTASE 3"/>
    <property type="match status" value="1"/>
</dbReference>
<feature type="domain" description="Pyrroline-5-carboxylate reductase catalytic N-terminal" evidence="4">
    <location>
        <begin position="15"/>
        <end position="107"/>
    </location>
</feature>
<evidence type="ECO:0000256" key="1">
    <source>
        <dbReference type="ARBA" id="ARBA00005525"/>
    </source>
</evidence>
<reference evidence="6" key="1">
    <citation type="submission" date="2018-06" db="EMBL/GenBank/DDBJ databases">
        <authorList>
            <person name="Zhirakovskaya E."/>
        </authorList>
    </citation>
    <scope>NUCLEOTIDE SEQUENCE</scope>
</reference>
<dbReference type="SUPFAM" id="SSF48179">
    <property type="entry name" value="6-phosphogluconate dehydrogenase C-terminal domain-like"/>
    <property type="match status" value="1"/>
</dbReference>
<keyword evidence="2" id="KW-0521">NADP</keyword>
<evidence type="ECO:0000313" key="6">
    <source>
        <dbReference type="EMBL" id="VAW97772.1"/>
    </source>
</evidence>
<dbReference type="PIRSF" id="PIRSF000193">
    <property type="entry name" value="Pyrrol-5-carb_rd"/>
    <property type="match status" value="1"/>
</dbReference>
<gene>
    <name evidence="6" type="ORF">MNBD_GAMMA23-630</name>
</gene>
<dbReference type="PANTHER" id="PTHR11645">
    <property type="entry name" value="PYRROLINE-5-CARBOXYLATE REDUCTASE"/>
    <property type="match status" value="1"/>
</dbReference>
<accession>A0A3B1ACX8</accession>
<dbReference type="Gene3D" id="1.10.3730.10">
    <property type="entry name" value="ProC C-terminal domain-like"/>
    <property type="match status" value="1"/>
</dbReference>
<dbReference type="AlphaFoldDB" id="A0A3B1ACX8"/>
<dbReference type="Gene3D" id="3.40.50.720">
    <property type="entry name" value="NAD(P)-binding Rossmann-like Domain"/>
    <property type="match status" value="1"/>
</dbReference>
<dbReference type="InterPro" id="IPR008927">
    <property type="entry name" value="6-PGluconate_DH-like_C_sf"/>
</dbReference>
<dbReference type="EMBL" id="UOFT01000061">
    <property type="protein sequence ID" value="VAW97772.1"/>
    <property type="molecule type" value="Genomic_DNA"/>
</dbReference>
<organism evidence="6">
    <name type="scientific">hydrothermal vent metagenome</name>
    <dbReference type="NCBI Taxonomy" id="652676"/>
    <lineage>
        <taxon>unclassified sequences</taxon>
        <taxon>metagenomes</taxon>
        <taxon>ecological metagenomes</taxon>
    </lineage>
</organism>
<dbReference type="EC" id="1.5.1.2" evidence="6"/>
<feature type="domain" description="Pyrroline-5-carboxylate reductase dimerisation" evidence="5">
    <location>
        <begin position="171"/>
        <end position="275"/>
    </location>
</feature>
<comment type="similarity">
    <text evidence="1">Belongs to the pyrroline-5-carboxylate reductase family.</text>
</comment>
<dbReference type="GO" id="GO:0055129">
    <property type="term" value="P:L-proline biosynthetic process"/>
    <property type="evidence" value="ECO:0007669"/>
    <property type="project" value="TreeGrafter"/>
</dbReference>
<dbReference type="InterPro" id="IPR029036">
    <property type="entry name" value="P5CR_dimer"/>
</dbReference>
<dbReference type="Pfam" id="PF14748">
    <property type="entry name" value="P5CR_dimer"/>
    <property type="match status" value="1"/>
</dbReference>
<dbReference type="InterPro" id="IPR036291">
    <property type="entry name" value="NAD(P)-bd_dom_sf"/>
</dbReference>
<keyword evidence="3 6" id="KW-0560">Oxidoreductase</keyword>